<protein>
    <submittedName>
        <fullName evidence="1">Uncharacterized protein</fullName>
    </submittedName>
</protein>
<evidence type="ECO:0000313" key="2">
    <source>
        <dbReference type="Proteomes" id="UP001178288"/>
    </source>
</evidence>
<name>A0AA95MQ72_9BACI</name>
<proteinExistence type="predicted"/>
<gene>
    <name evidence="1" type="ORF">QNH39_26325</name>
</gene>
<dbReference type="KEGG" id="nnv:QNH39_26325"/>
<accession>A0AA95MQ72</accession>
<sequence>MKGSTGYDYEEDGVLYRVFYIHKSKIKGIKVMARSGNRMVIEYGRTPNEAAKKAKKLLLSPSTK</sequence>
<dbReference type="Proteomes" id="UP001178288">
    <property type="component" value="Chromosome"/>
</dbReference>
<keyword evidence="2" id="KW-1185">Reference proteome</keyword>
<evidence type="ECO:0000313" key="1">
    <source>
        <dbReference type="EMBL" id="WHY86048.1"/>
    </source>
</evidence>
<organism evidence="1 2">
    <name type="scientific">Neobacillus novalis</name>
    <dbReference type="NCBI Taxonomy" id="220687"/>
    <lineage>
        <taxon>Bacteria</taxon>
        <taxon>Bacillati</taxon>
        <taxon>Bacillota</taxon>
        <taxon>Bacilli</taxon>
        <taxon>Bacillales</taxon>
        <taxon>Bacillaceae</taxon>
        <taxon>Neobacillus</taxon>
    </lineage>
</organism>
<dbReference type="RefSeq" id="WP_066093540.1">
    <property type="nucleotide sequence ID" value="NZ_CP126114.1"/>
</dbReference>
<dbReference type="AlphaFoldDB" id="A0AA95MQ72"/>
<reference evidence="1" key="1">
    <citation type="submission" date="2023-05" db="EMBL/GenBank/DDBJ databases">
        <title>Comparative genomics of Bacillaceae isolates and their secondary metabolite potential.</title>
        <authorList>
            <person name="Song L."/>
            <person name="Nielsen L.J."/>
            <person name="Mohite O."/>
            <person name="Xu X."/>
            <person name="Weber T."/>
            <person name="Kovacs A.T."/>
        </authorList>
    </citation>
    <scope>NUCLEOTIDE SEQUENCE</scope>
    <source>
        <strain evidence="1">XLM17</strain>
    </source>
</reference>
<dbReference type="EMBL" id="CP126114">
    <property type="protein sequence ID" value="WHY86048.1"/>
    <property type="molecule type" value="Genomic_DNA"/>
</dbReference>